<dbReference type="Pfam" id="PF03459">
    <property type="entry name" value="TOBE"/>
    <property type="match status" value="1"/>
</dbReference>
<dbReference type="PROSITE" id="PS51866">
    <property type="entry name" value="MOP"/>
    <property type="match status" value="1"/>
</dbReference>
<dbReference type="InterPro" id="IPR050334">
    <property type="entry name" value="Molybdenum_import_ModC"/>
</dbReference>
<evidence type="ECO:0000313" key="1">
    <source>
        <dbReference type="EMBL" id="MET1257196.1"/>
    </source>
</evidence>
<dbReference type="PANTHER" id="PTHR43514">
    <property type="entry name" value="ABC TRANSPORTER I FAMILY MEMBER 10"/>
    <property type="match status" value="1"/>
</dbReference>
<organism evidence="1 2">
    <name type="scientific">Aliikangiella maris</name>
    <dbReference type="NCBI Taxonomy" id="3162458"/>
    <lineage>
        <taxon>Bacteria</taxon>
        <taxon>Pseudomonadati</taxon>
        <taxon>Pseudomonadota</taxon>
        <taxon>Gammaproteobacteria</taxon>
        <taxon>Oceanospirillales</taxon>
        <taxon>Pleioneaceae</taxon>
        <taxon>Aliikangiella</taxon>
    </lineage>
</organism>
<dbReference type="InterPro" id="IPR003439">
    <property type="entry name" value="ABC_transporter-like_ATP-bd"/>
</dbReference>
<dbReference type="PROSITE" id="PS50893">
    <property type="entry name" value="ABC_TRANSPORTER_2"/>
    <property type="match status" value="1"/>
</dbReference>
<keyword evidence="1" id="KW-0067">ATP-binding</keyword>
<keyword evidence="1" id="KW-0547">Nucleotide-binding</keyword>
<dbReference type="NCBIfam" id="TIGR02142">
    <property type="entry name" value="modC_ABC"/>
    <property type="match status" value="1"/>
</dbReference>
<evidence type="ECO:0000313" key="2">
    <source>
        <dbReference type="Proteomes" id="UP001548189"/>
    </source>
</evidence>
<dbReference type="Proteomes" id="UP001548189">
    <property type="component" value="Unassembled WGS sequence"/>
</dbReference>
<dbReference type="SUPFAM" id="SSF52540">
    <property type="entry name" value="P-loop containing nucleoside triphosphate hydrolases"/>
    <property type="match status" value="1"/>
</dbReference>
<dbReference type="SMART" id="SM00382">
    <property type="entry name" value="AAA"/>
    <property type="match status" value="1"/>
</dbReference>
<dbReference type="InterPro" id="IPR027417">
    <property type="entry name" value="P-loop_NTPase"/>
</dbReference>
<dbReference type="PANTHER" id="PTHR43514:SF10">
    <property type="entry name" value="MOLYBDENUM IMPORT ATP-BINDING PROTEIN MODC 2"/>
    <property type="match status" value="1"/>
</dbReference>
<protein>
    <submittedName>
        <fullName evidence="1">Molybdenum ABC transporter ATP-binding protein</fullName>
    </submittedName>
</protein>
<proteinExistence type="predicted"/>
<name>A0ABV2BZ52_9GAMM</name>
<dbReference type="InterPro" id="IPR011868">
    <property type="entry name" value="ModC_ABC_ATP-bd"/>
</dbReference>
<dbReference type="Gene3D" id="3.40.50.300">
    <property type="entry name" value="P-loop containing nucleotide triphosphate hydrolases"/>
    <property type="match status" value="1"/>
</dbReference>
<gene>
    <name evidence="1" type="primary">modC</name>
    <name evidence="1" type="ORF">ABVT43_18775</name>
</gene>
<dbReference type="InterPro" id="IPR005116">
    <property type="entry name" value="Transp-assoc_OB_typ1"/>
</dbReference>
<dbReference type="EMBL" id="JBEVCJ010000039">
    <property type="protein sequence ID" value="MET1257196.1"/>
    <property type="molecule type" value="Genomic_DNA"/>
</dbReference>
<accession>A0ABV2BZ52</accession>
<dbReference type="Pfam" id="PF00005">
    <property type="entry name" value="ABC_tran"/>
    <property type="match status" value="1"/>
</dbReference>
<dbReference type="Gene3D" id="2.40.50.100">
    <property type="match status" value="1"/>
</dbReference>
<dbReference type="InterPro" id="IPR003593">
    <property type="entry name" value="AAA+_ATPase"/>
</dbReference>
<dbReference type="SUPFAM" id="SSF50331">
    <property type="entry name" value="MOP-like"/>
    <property type="match status" value="1"/>
</dbReference>
<dbReference type="GO" id="GO:0005524">
    <property type="term" value="F:ATP binding"/>
    <property type="evidence" value="ECO:0007669"/>
    <property type="project" value="UniProtKB-KW"/>
</dbReference>
<reference evidence="1 2" key="1">
    <citation type="submission" date="2024-06" db="EMBL/GenBank/DDBJ databases">
        <authorList>
            <person name="Li F."/>
        </authorList>
    </citation>
    <scope>NUCLEOTIDE SEQUENCE [LARGE SCALE GENOMIC DNA]</scope>
    <source>
        <strain evidence="1 2">GXAS 311</strain>
    </source>
</reference>
<dbReference type="InterPro" id="IPR008995">
    <property type="entry name" value="Mo/tungstate-bd_C_term_dom"/>
</dbReference>
<sequence>MNELTQPSPQGNTHVRVQHQYQKSSSIQNQSNPFILDVNLEFPGSGVTAIFGHSGSGKTTLLRCIAGLEKPNSAKIIINHSVWQDESTFRPTHQRPLGYVFQDSLLFEHLTARGNLNYASKRAPKQYSTSDEQKIIQIMGIESILDQYPHQLSGGETQRVAIARALLIQPELLILDEPLASLDRIRKQAIIPYLEQLKSNFAIPIIYVSHSINEVSRLADQVFVLDQGKVIAQGTVKEVFSRIDLPNSFDDDIGVILQGTVINRDEEFHLIQINFGCGKLWVKDGGDEIAKTVRVRILAKDISLALSEHQDSSILNRFQVEIVDIKADHDISMVLVRLKCRIEYFIARITKKSLHQLNLKQGSVVWAQVKSAAVVR</sequence>
<comment type="caution">
    <text evidence="1">The sequence shown here is derived from an EMBL/GenBank/DDBJ whole genome shotgun (WGS) entry which is preliminary data.</text>
</comment>
<dbReference type="InterPro" id="IPR004606">
    <property type="entry name" value="Mop_domain"/>
</dbReference>
<keyword evidence="2" id="KW-1185">Reference proteome</keyword>